<dbReference type="VEuPathDB" id="FungiDB:PC110_g56"/>
<evidence type="ECO:0000313" key="1">
    <source>
        <dbReference type="EMBL" id="KAG2953931.1"/>
    </source>
</evidence>
<proteinExistence type="predicted"/>
<reference evidence="2" key="1">
    <citation type="submission" date="2018-05" db="EMBL/GenBank/DDBJ databases">
        <title>Effector identification in a new, highly contiguous assembly of the strawberry crown rot pathogen Phytophthora cactorum.</title>
        <authorList>
            <person name="Armitage A.D."/>
            <person name="Nellist C.F."/>
            <person name="Bates H."/>
            <person name="Vickerstaff R.J."/>
            <person name="Harrison R.J."/>
        </authorList>
    </citation>
    <scope>NUCLEOTIDE SEQUENCE</scope>
    <source>
        <strain evidence="1">4040</strain>
        <strain evidence="2">P421</strain>
    </source>
</reference>
<accession>A0A8T1IYP1</accession>
<dbReference type="Proteomes" id="UP000760860">
    <property type="component" value="Unassembled WGS sequence"/>
</dbReference>
<sequence>MCSNSLNPTHLKKVFPLVCDNEDCEDDQRAAVSSLWFGEDSSATGEEEAVVTQVARDSTDASDDDNLFEGKELLRYDASRNAWEKYRVEYCKGENAHLVAQEAEIVAKRNKQLRDSKKAKDDSPV</sequence>
<dbReference type="AlphaFoldDB" id="A0A8T1IYP1"/>
<dbReference type="Proteomes" id="UP000736787">
    <property type="component" value="Unassembled WGS sequence"/>
</dbReference>
<organism evidence="2 3">
    <name type="scientific">Phytophthora cactorum</name>
    <dbReference type="NCBI Taxonomy" id="29920"/>
    <lineage>
        <taxon>Eukaryota</taxon>
        <taxon>Sar</taxon>
        <taxon>Stramenopiles</taxon>
        <taxon>Oomycota</taxon>
        <taxon>Peronosporomycetes</taxon>
        <taxon>Peronosporales</taxon>
        <taxon>Peronosporaceae</taxon>
        <taxon>Phytophthora</taxon>
    </lineage>
</organism>
<evidence type="ECO:0000313" key="3">
    <source>
        <dbReference type="Proteomes" id="UP000760860"/>
    </source>
</evidence>
<name>A0A8T1IYP1_9STRA</name>
<protein>
    <submittedName>
        <fullName evidence="2">Uncharacterized protein</fullName>
    </submittedName>
</protein>
<dbReference type="EMBL" id="RCMV01000023">
    <property type="protein sequence ID" value="KAG3227992.1"/>
    <property type="molecule type" value="Genomic_DNA"/>
</dbReference>
<dbReference type="EMBL" id="RCMK01000019">
    <property type="protein sequence ID" value="KAG2953931.1"/>
    <property type="molecule type" value="Genomic_DNA"/>
</dbReference>
<gene>
    <name evidence="1" type="ORF">PC117_g1585</name>
    <name evidence="2" type="ORF">PC129_g1491</name>
</gene>
<comment type="caution">
    <text evidence="2">The sequence shown here is derived from an EMBL/GenBank/DDBJ whole genome shotgun (WGS) entry which is preliminary data.</text>
</comment>
<evidence type="ECO:0000313" key="2">
    <source>
        <dbReference type="EMBL" id="KAG3227992.1"/>
    </source>
</evidence>